<evidence type="ECO:0000259" key="12">
    <source>
        <dbReference type="Pfam" id="PF02366"/>
    </source>
</evidence>
<dbReference type="RefSeq" id="WP_022229338.1">
    <property type="nucleotide sequence ID" value="NZ_JAJEQM010000006.1"/>
</dbReference>
<comment type="caution">
    <text evidence="15">The sequence shown here is derived from an EMBL/GenBank/DDBJ whole genome shotgun (WGS) entry which is preliminary data.</text>
</comment>
<feature type="transmembrane region" description="Helical" evidence="11">
    <location>
        <begin position="930"/>
        <end position="947"/>
    </location>
</feature>
<evidence type="ECO:0000313" key="15">
    <source>
        <dbReference type="EMBL" id="MCC2210279.1"/>
    </source>
</evidence>
<feature type="transmembrane region" description="Helical" evidence="11">
    <location>
        <begin position="193"/>
        <end position="226"/>
    </location>
</feature>
<evidence type="ECO:0000256" key="5">
    <source>
        <dbReference type="ARBA" id="ARBA00022679"/>
    </source>
</evidence>
<feature type="transmembrane region" description="Helical" evidence="11">
    <location>
        <begin position="322"/>
        <end position="339"/>
    </location>
</feature>
<dbReference type="Proteomes" id="UP001198242">
    <property type="component" value="Unassembled WGS sequence"/>
</dbReference>
<feature type="transmembrane region" description="Helical" evidence="11">
    <location>
        <begin position="298"/>
        <end position="316"/>
    </location>
</feature>
<evidence type="ECO:0000313" key="16">
    <source>
        <dbReference type="Proteomes" id="UP001198242"/>
    </source>
</evidence>
<dbReference type="GO" id="GO:0000030">
    <property type="term" value="F:mannosyltransferase activity"/>
    <property type="evidence" value="ECO:0007669"/>
    <property type="project" value="InterPro"/>
</dbReference>
<proteinExistence type="inferred from homology"/>
<dbReference type="EMBL" id="JAJEQM010000006">
    <property type="protein sequence ID" value="MCC2210279.1"/>
    <property type="molecule type" value="Genomic_DNA"/>
</dbReference>
<feature type="transmembrane region" description="Helical" evidence="11">
    <location>
        <begin position="680"/>
        <end position="701"/>
    </location>
</feature>
<comment type="pathway">
    <text evidence="2">Protein modification; protein glycosylation.</text>
</comment>
<accession>A0AAE3J955</accession>
<feature type="transmembrane region" description="Helical" evidence="11">
    <location>
        <begin position="346"/>
        <end position="362"/>
    </location>
</feature>
<feature type="transmembrane region" description="Helical" evidence="11">
    <location>
        <begin position="95"/>
        <end position="113"/>
    </location>
</feature>
<reference evidence="15 16" key="1">
    <citation type="submission" date="2021-10" db="EMBL/GenBank/DDBJ databases">
        <title>Anaerobic single-cell dispensing facilitates the cultivation of human gut bacteria.</title>
        <authorList>
            <person name="Afrizal A."/>
        </authorList>
    </citation>
    <scope>NUCLEOTIDE SEQUENCE [LARGE SCALE GENOMIC DNA]</scope>
    <source>
        <strain evidence="15 16">CLA-AA-H232</strain>
    </source>
</reference>
<feature type="transmembrane region" description="Helical" evidence="11">
    <location>
        <begin position="764"/>
        <end position="780"/>
    </location>
</feature>
<evidence type="ECO:0000256" key="9">
    <source>
        <dbReference type="ARBA" id="ARBA00093617"/>
    </source>
</evidence>
<evidence type="ECO:0000256" key="4">
    <source>
        <dbReference type="ARBA" id="ARBA00022676"/>
    </source>
</evidence>
<dbReference type="InterPro" id="IPR038731">
    <property type="entry name" value="RgtA/B/C-like"/>
</dbReference>
<feature type="transmembrane region" description="Helical" evidence="11">
    <location>
        <begin position="1008"/>
        <end position="1030"/>
    </location>
</feature>
<dbReference type="InterPro" id="IPR003342">
    <property type="entry name" value="ArnT-like_N"/>
</dbReference>
<gene>
    <name evidence="15" type="ORF">LKE05_05675</name>
</gene>
<feature type="transmembrane region" description="Helical" evidence="11">
    <location>
        <begin position="38"/>
        <end position="58"/>
    </location>
</feature>
<feature type="transmembrane region" description="Helical" evidence="11">
    <location>
        <begin position="119"/>
        <end position="140"/>
    </location>
</feature>
<feature type="transmembrane region" description="Helical" evidence="11">
    <location>
        <begin position="977"/>
        <end position="996"/>
    </location>
</feature>
<feature type="transmembrane region" description="Helical" evidence="11">
    <location>
        <begin position="269"/>
        <end position="286"/>
    </location>
</feature>
<keyword evidence="16" id="KW-1185">Reference proteome</keyword>
<organism evidence="15 16">
    <name type="scientific">Hominilimicola fabiformis</name>
    <dbReference type="NCBI Taxonomy" id="2885356"/>
    <lineage>
        <taxon>Bacteria</taxon>
        <taxon>Bacillati</taxon>
        <taxon>Bacillota</taxon>
        <taxon>Clostridia</taxon>
        <taxon>Eubacteriales</taxon>
        <taxon>Oscillospiraceae</taxon>
        <taxon>Hominilimicola</taxon>
    </lineage>
</organism>
<evidence type="ECO:0000259" key="13">
    <source>
        <dbReference type="Pfam" id="PF13231"/>
    </source>
</evidence>
<feature type="transmembrane region" description="Helical" evidence="11">
    <location>
        <begin position="954"/>
        <end position="971"/>
    </location>
</feature>
<feature type="transmembrane region" description="Helical" evidence="11">
    <location>
        <begin position="161"/>
        <end position="187"/>
    </location>
</feature>
<name>A0AAE3J955_9FIRM</name>
<protein>
    <recommendedName>
        <fullName evidence="9">Polyprenol-phosphate-mannose--protein mannosyltransferase</fullName>
    </recommendedName>
    <alternativeName>
        <fullName evidence="10">Protein O-mannosyltransferase</fullName>
    </alternativeName>
</protein>
<evidence type="ECO:0000256" key="3">
    <source>
        <dbReference type="ARBA" id="ARBA00007222"/>
    </source>
</evidence>
<feature type="transmembrane region" description="Helical" evidence="11">
    <location>
        <begin position="400"/>
        <end position="419"/>
    </location>
</feature>
<evidence type="ECO:0000256" key="11">
    <source>
        <dbReference type="SAM" id="Phobius"/>
    </source>
</evidence>
<dbReference type="Pfam" id="PF02366">
    <property type="entry name" value="PMT"/>
    <property type="match status" value="1"/>
</dbReference>
<dbReference type="GO" id="GO:0012505">
    <property type="term" value="C:endomembrane system"/>
    <property type="evidence" value="ECO:0007669"/>
    <property type="project" value="UniProtKB-SubCell"/>
</dbReference>
<keyword evidence="8 11" id="KW-0472">Membrane</keyword>
<feature type="transmembrane region" description="Helical" evidence="11">
    <location>
        <begin position="733"/>
        <end position="752"/>
    </location>
</feature>
<evidence type="ECO:0000256" key="10">
    <source>
        <dbReference type="ARBA" id="ARBA00093644"/>
    </source>
</evidence>
<feature type="transmembrane region" description="Helical" evidence="11">
    <location>
        <begin position="238"/>
        <end position="257"/>
    </location>
</feature>
<keyword evidence="6 11" id="KW-0812">Transmembrane</keyword>
<feature type="transmembrane region" description="Helical" evidence="11">
    <location>
        <begin position="368"/>
        <end position="388"/>
    </location>
</feature>
<dbReference type="GO" id="GO:0006493">
    <property type="term" value="P:protein O-linked glycosylation"/>
    <property type="evidence" value="ECO:0007669"/>
    <property type="project" value="InterPro"/>
</dbReference>
<dbReference type="GO" id="GO:0016020">
    <property type="term" value="C:membrane"/>
    <property type="evidence" value="ECO:0007669"/>
    <property type="project" value="InterPro"/>
</dbReference>
<evidence type="ECO:0000256" key="1">
    <source>
        <dbReference type="ARBA" id="ARBA00004127"/>
    </source>
</evidence>
<evidence type="ECO:0000259" key="14">
    <source>
        <dbReference type="Pfam" id="PF16192"/>
    </source>
</evidence>
<feature type="domain" description="Glycosyltransferase RgtA/B/C/D-like" evidence="13">
    <location>
        <begin position="99"/>
        <end position="250"/>
    </location>
</feature>
<dbReference type="Pfam" id="PF16192">
    <property type="entry name" value="PMT_4TMC"/>
    <property type="match status" value="1"/>
</dbReference>
<evidence type="ECO:0000256" key="7">
    <source>
        <dbReference type="ARBA" id="ARBA00022989"/>
    </source>
</evidence>
<feature type="domain" description="Protein O-mannosyl-transferase C-terminal four TM" evidence="14">
    <location>
        <begin position="869"/>
        <end position="1050"/>
    </location>
</feature>
<keyword evidence="4 15" id="KW-0328">Glycosyltransferase</keyword>
<dbReference type="InterPro" id="IPR032421">
    <property type="entry name" value="PMT_4TMC"/>
</dbReference>
<keyword evidence="7 11" id="KW-1133">Transmembrane helix</keyword>
<dbReference type="InterPro" id="IPR027005">
    <property type="entry name" value="PMT-like"/>
</dbReference>
<dbReference type="AlphaFoldDB" id="A0AAE3J955"/>
<sequence length="1053" mass="119810">MLGISLTVLFSALAAFAVWSYYINPALKSNVKKDNNAMYIIAAAAVAFILRLILGAVYRGHNTDMSCFIGWSNAVFENGFGKFYTLDMFHDYPPGYMYVLYIVGAIEKLFGFSDGAQYALVKLPAIVCDILAGVLIYKVAKKKFSDGLSTVFASLYLFNPATVVNCSLWGQVDSVYTLFILLMIYFISEKKMIYSYFMFAICIFIKPQAFIFTPILIFGIIENVFIKDFSKEKLLKNLGFGVSAIILMVLLALPFGISNVIDQYTTTMASYPYLTVNAFNLWGALGKNWEGLSSFTTVIGYVFLIAIVAYSVYVFFKSKNNAKYYFVGALLAFMTYMLSTKMHDRYAFPAMGLLLLAFVSVTDFKNFIMYALVTLSQFFNTAWVLFVYEKSPNDYFRSAPVLIASLINVALMIFVVYLTQKLYAGNELKDTVKEEVKSTKNSKQAYQKNTKSSKTFSNTPVKKQAKFTVSEIFPKITRVDVIAMAAIVVVYSCIALYDLGDMHAAETEYMISDAPVTLDLGKDCNISQYKFFLGSYELEDNRNLTITFADSSNNTTATETLTEGSVFHWEEKTKSVTARYVTLSTNGTELSMKEFALLDSSGNLIEPVSATPSEGQALFDEQQEVPERSSFRNGTYFDEIYHGRTGYEFVHHLNVYEWTHPPLGKVFISIGIRIFGMCPFGWRIVGTVFGIFMLPLIYLFAKKLLKKSWLAIVTCLLLTFDFMHFAQTRIATIDVYITFFVMLMYYFMYKYYSTSFYDSSFKKGLITLALCGISMGLGIASKWTGIYAGAGLAVLFFITLYKRYSEYRVAVKTPNGETNGISHKFIIDNFKPYMIKTILWCCIFFVIVPLIIYCLAYIPYLQAPNSQGFKTIIDNQSSMLTYHSKTVLGSEHPFSSRWYEWIIMKRPIWYYSGTITSEVKEGISSFGNPLVWWIGIPAFFYMVYLIFKNRDKNALFLVIAYLAQLVSWIPVTRLTFIYHYFPCVPFIVLMLGYSILNIYNEAKNKKAVMYGAFVYAGLAIVLFAMFYPILSGHPCSVDYVDHFLKWFDSWVLI</sequence>
<evidence type="ECO:0000256" key="8">
    <source>
        <dbReference type="ARBA" id="ARBA00023136"/>
    </source>
</evidence>
<feature type="transmembrane region" description="Helical" evidence="11">
    <location>
        <begin position="708"/>
        <end position="727"/>
    </location>
</feature>
<feature type="transmembrane region" description="Helical" evidence="11">
    <location>
        <begin position="838"/>
        <end position="860"/>
    </location>
</feature>
<feature type="domain" description="ArnT-like N-terminal" evidence="12">
    <location>
        <begin position="632"/>
        <end position="856"/>
    </location>
</feature>
<evidence type="ECO:0000256" key="2">
    <source>
        <dbReference type="ARBA" id="ARBA00004922"/>
    </source>
</evidence>
<keyword evidence="5 15" id="KW-0808">Transferase</keyword>
<evidence type="ECO:0000256" key="6">
    <source>
        <dbReference type="ARBA" id="ARBA00022692"/>
    </source>
</evidence>
<dbReference type="PANTHER" id="PTHR10050">
    <property type="entry name" value="DOLICHYL-PHOSPHATE-MANNOSE--PROTEIN MANNOSYLTRANSFERASE"/>
    <property type="match status" value="1"/>
</dbReference>
<dbReference type="Pfam" id="PF13231">
    <property type="entry name" value="PMT_2"/>
    <property type="match status" value="1"/>
</dbReference>
<comment type="subcellular location">
    <subcellularLocation>
        <location evidence="1">Endomembrane system</location>
        <topology evidence="1">Multi-pass membrane protein</topology>
    </subcellularLocation>
</comment>
<feature type="transmembrane region" description="Helical" evidence="11">
    <location>
        <begin position="786"/>
        <end position="804"/>
    </location>
</feature>
<comment type="similarity">
    <text evidence="3">Belongs to the glycosyltransferase 39 family.</text>
</comment>